<organism evidence="1 2">
    <name type="scientific">Chamaesiphon minutus (strain ATCC 27169 / PCC 6605)</name>
    <dbReference type="NCBI Taxonomy" id="1173020"/>
    <lineage>
        <taxon>Bacteria</taxon>
        <taxon>Bacillati</taxon>
        <taxon>Cyanobacteriota</taxon>
        <taxon>Cyanophyceae</taxon>
        <taxon>Gomontiellales</taxon>
        <taxon>Chamaesiphonaceae</taxon>
        <taxon>Chamaesiphon</taxon>
    </lineage>
</organism>
<dbReference type="KEGG" id="cmp:Cha6605_1226"/>
<dbReference type="OrthoDB" id="573467at2"/>
<gene>
    <name evidence="1" type="ORF">Cha6605_1226</name>
</gene>
<name>K9UC89_CHAP6</name>
<dbReference type="RefSeq" id="WP_015158626.1">
    <property type="nucleotide sequence ID" value="NC_019697.1"/>
</dbReference>
<dbReference type="AlphaFoldDB" id="K9UC89"/>
<dbReference type="Pfam" id="PF19570">
    <property type="entry name" value="DUF6088"/>
    <property type="match status" value="1"/>
</dbReference>
<dbReference type="InterPro" id="IPR045738">
    <property type="entry name" value="DUF6088"/>
</dbReference>
<evidence type="ECO:0000313" key="2">
    <source>
        <dbReference type="Proteomes" id="UP000010366"/>
    </source>
</evidence>
<proteinExistence type="predicted"/>
<reference evidence="1 2" key="1">
    <citation type="submission" date="2012-05" db="EMBL/GenBank/DDBJ databases">
        <title>Finished chromosome of genome of Chamaesiphon sp. PCC 6605.</title>
        <authorList>
            <consortium name="US DOE Joint Genome Institute"/>
            <person name="Gugger M."/>
            <person name="Coursin T."/>
            <person name="Rippka R."/>
            <person name="Tandeau De Marsac N."/>
            <person name="Huntemann M."/>
            <person name="Wei C.-L."/>
            <person name="Han J."/>
            <person name="Detter J.C."/>
            <person name="Han C."/>
            <person name="Tapia R."/>
            <person name="Chen A."/>
            <person name="Kyrpides N."/>
            <person name="Mavromatis K."/>
            <person name="Markowitz V."/>
            <person name="Szeto E."/>
            <person name="Ivanova N."/>
            <person name="Pagani I."/>
            <person name="Pati A."/>
            <person name="Goodwin L."/>
            <person name="Nordberg H.P."/>
            <person name="Cantor M.N."/>
            <person name="Hua S.X."/>
            <person name="Woyke T."/>
            <person name="Kerfeld C.A."/>
        </authorList>
    </citation>
    <scope>NUCLEOTIDE SEQUENCE [LARGE SCALE GENOMIC DNA]</scope>
    <source>
        <strain evidence="2">ATCC 27169 / PCC 6605</strain>
    </source>
</reference>
<accession>K9UC89</accession>
<keyword evidence="2" id="KW-1185">Reference proteome</keyword>
<dbReference type="HOGENOM" id="CLU_122345_0_0_3"/>
<dbReference type="Proteomes" id="UP000010366">
    <property type="component" value="Chromosome"/>
</dbReference>
<evidence type="ECO:0000313" key="1">
    <source>
        <dbReference type="EMBL" id="AFY92440.1"/>
    </source>
</evidence>
<evidence type="ECO:0008006" key="3">
    <source>
        <dbReference type="Google" id="ProtNLM"/>
    </source>
</evidence>
<protein>
    <recommendedName>
        <fullName evidence="3">S-adenosylhomocysteine hydrolase</fullName>
    </recommendedName>
</protein>
<sequence>MENSKLKEIILAEMEQSNFDVFLRSDFAHIGNYDRVGKALSQLCKECKLLRLGSGLYCLTEISDLFPGEVIPKAKSLPALAREALTRLGYQVVVSKAERERQEGRSTQVPTGRRLAIKGKQPNRKIGYDGTYVTYEHAK</sequence>
<dbReference type="EMBL" id="CP003600">
    <property type="protein sequence ID" value="AFY92440.1"/>
    <property type="molecule type" value="Genomic_DNA"/>
</dbReference>
<dbReference type="STRING" id="1173020.Cha6605_1226"/>